<dbReference type="RefSeq" id="XP_031443189.1">
    <property type="nucleotide sequence ID" value="XM_031587329.2"/>
</dbReference>
<dbReference type="OrthoDB" id="8807033at2759"/>
<gene>
    <name evidence="2" type="primary">LOC116225217</name>
</gene>
<dbReference type="AlphaFoldDB" id="A0A6P8GVG7"/>
<evidence type="ECO:0000313" key="2">
    <source>
        <dbReference type="RefSeq" id="XP_031443189.1"/>
    </source>
</evidence>
<dbReference type="GeneID" id="116225217"/>
<organism evidence="1 2">
    <name type="scientific">Clupea harengus</name>
    <name type="common">Atlantic herring</name>
    <dbReference type="NCBI Taxonomy" id="7950"/>
    <lineage>
        <taxon>Eukaryota</taxon>
        <taxon>Metazoa</taxon>
        <taxon>Chordata</taxon>
        <taxon>Craniata</taxon>
        <taxon>Vertebrata</taxon>
        <taxon>Euteleostomi</taxon>
        <taxon>Actinopterygii</taxon>
        <taxon>Neopterygii</taxon>
        <taxon>Teleostei</taxon>
        <taxon>Clupei</taxon>
        <taxon>Clupeiformes</taxon>
        <taxon>Clupeoidei</taxon>
        <taxon>Clupeidae</taxon>
        <taxon>Clupea</taxon>
    </lineage>
</organism>
<dbReference type="Proteomes" id="UP000515152">
    <property type="component" value="Chromosome 20"/>
</dbReference>
<evidence type="ECO:0000313" key="1">
    <source>
        <dbReference type="Proteomes" id="UP000515152"/>
    </source>
</evidence>
<keyword evidence="1" id="KW-1185">Reference proteome</keyword>
<proteinExistence type="predicted"/>
<name>A0A6P8GVG7_CLUHA</name>
<sequence length="260" mass="28069">MSRTLPHMKPFNATKTGTSAQLELSAAVGSKAPRCTLRRFLLLKYIQTLLLPLGNELLLAAGALASLHTLLVLTSPCLSRKASTVLLGQLAWADGLLLLRWGLDLESGLGLGKVWLSLSGVEATPWLKSGLLEAHHLSSLLLLSCVSLEALLVSRWAEESRHLRTVQGARLASALIWTGVALQLAVQLVGHCAQTSKAEGGSESDMAGGSVRVLMQVCATMAPLTHLLMRGLQALLWLANTWVLYQVFYRKSQKGKSCFH</sequence>
<reference evidence="2" key="1">
    <citation type="submission" date="2025-08" db="UniProtKB">
        <authorList>
            <consortium name="RefSeq"/>
        </authorList>
    </citation>
    <scope>IDENTIFICATION</scope>
</reference>
<accession>A0A6P8GVG7</accession>
<dbReference type="KEGG" id="char:116225217"/>
<protein>
    <submittedName>
        <fullName evidence="2">Uncharacterized protein LOC116225217</fullName>
    </submittedName>
</protein>